<keyword evidence="4" id="KW-1185">Reference proteome</keyword>
<dbReference type="PANTHER" id="PTHR11360">
    <property type="entry name" value="MONOCARBOXYLATE TRANSPORTER"/>
    <property type="match status" value="1"/>
</dbReference>
<dbReference type="OrthoDB" id="6423663at2759"/>
<accession>A0A087TR57</accession>
<dbReference type="GO" id="GO:0008028">
    <property type="term" value="F:monocarboxylic acid transmembrane transporter activity"/>
    <property type="evidence" value="ECO:0007669"/>
    <property type="project" value="TreeGrafter"/>
</dbReference>
<feature type="region of interest" description="Disordered" evidence="1">
    <location>
        <begin position="1"/>
        <end position="30"/>
    </location>
</feature>
<dbReference type="InterPro" id="IPR036259">
    <property type="entry name" value="MFS_trans_sf"/>
</dbReference>
<evidence type="ECO:0000256" key="1">
    <source>
        <dbReference type="SAM" id="MobiDB-lite"/>
    </source>
</evidence>
<name>A0A087TR57_STEMI</name>
<feature type="compositionally biased region" description="Low complexity" evidence="1">
    <location>
        <begin position="8"/>
        <end position="19"/>
    </location>
</feature>
<evidence type="ECO:0000313" key="4">
    <source>
        <dbReference type="Proteomes" id="UP000054359"/>
    </source>
</evidence>
<organism evidence="3 4">
    <name type="scientific">Stegodyphus mimosarum</name>
    <name type="common">African social velvet spider</name>
    <dbReference type="NCBI Taxonomy" id="407821"/>
    <lineage>
        <taxon>Eukaryota</taxon>
        <taxon>Metazoa</taxon>
        <taxon>Ecdysozoa</taxon>
        <taxon>Arthropoda</taxon>
        <taxon>Chelicerata</taxon>
        <taxon>Arachnida</taxon>
        <taxon>Araneae</taxon>
        <taxon>Araneomorphae</taxon>
        <taxon>Entelegynae</taxon>
        <taxon>Eresoidea</taxon>
        <taxon>Eresidae</taxon>
        <taxon>Stegodyphus</taxon>
    </lineage>
</organism>
<proteinExistence type="predicted"/>
<feature type="compositionally biased region" description="Acidic residues" evidence="1">
    <location>
        <begin position="20"/>
        <end position="30"/>
    </location>
</feature>
<dbReference type="InterPro" id="IPR050327">
    <property type="entry name" value="Proton-linked_MCT"/>
</dbReference>
<dbReference type="EMBL" id="KK116373">
    <property type="protein sequence ID" value="KFM67596.1"/>
    <property type="molecule type" value="Genomic_DNA"/>
</dbReference>
<evidence type="ECO:0000313" key="3">
    <source>
        <dbReference type="EMBL" id="KFM67596.1"/>
    </source>
</evidence>
<dbReference type="SUPFAM" id="SSF103473">
    <property type="entry name" value="MFS general substrate transporter"/>
    <property type="match status" value="1"/>
</dbReference>
<gene>
    <name evidence="3" type="ORF">X975_16829</name>
</gene>
<dbReference type="Proteomes" id="UP000054359">
    <property type="component" value="Unassembled WGS sequence"/>
</dbReference>
<reference evidence="3 4" key="1">
    <citation type="submission" date="2013-11" db="EMBL/GenBank/DDBJ databases">
        <title>Genome sequencing of Stegodyphus mimosarum.</title>
        <authorList>
            <person name="Bechsgaard J."/>
        </authorList>
    </citation>
    <scope>NUCLEOTIDE SEQUENCE [LARGE SCALE GENOMIC DNA]</scope>
</reference>
<feature type="transmembrane region" description="Helical" evidence="2">
    <location>
        <begin position="46"/>
        <end position="73"/>
    </location>
</feature>
<feature type="non-terminal residue" evidence="3">
    <location>
        <position position="101"/>
    </location>
</feature>
<keyword evidence="2" id="KW-0472">Membrane</keyword>
<dbReference type="AlphaFoldDB" id="A0A087TR57"/>
<sequence length="101" mass="11207">MEDRFYFVSPSSSVQQSLSEDQDGEDGDEWDADEIANIPEPPDGGFGWVIVAASFLCNLILDGIAYTFGIFFMEFVRYYEVPKGKVAWVGSLLSGFYLSVG</sequence>
<keyword evidence="2" id="KW-1133">Transmembrane helix</keyword>
<evidence type="ECO:0000256" key="2">
    <source>
        <dbReference type="SAM" id="Phobius"/>
    </source>
</evidence>
<dbReference type="PANTHER" id="PTHR11360:SF286">
    <property type="entry name" value="GH22266P"/>
    <property type="match status" value="1"/>
</dbReference>
<dbReference type="STRING" id="407821.A0A087TR57"/>
<keyword evidence="2" id="KW-0812">Transmembrane</keyword>
<protein>
    <submittedName>
        <fullName evidence="3">Monocarboxylate transporter 13</fullName>
    </submittedName>
</protein>